<dbReference type="Proteomes" id="UP000249304">
    <property type="component" value="Unassembled WGS sequence"/>
</dbReference>
<evidence type="ECO:0000313" key="2">
    <source>
        <dbReference type="Proteomes" id="UP000249304"/>
    </source>
</evidence>
<proteinExistence type="predicted"/>
<accession>A0A2W2G5C1</accession>
<reference evidence="1 2" key="1">
    <citation type="submission" date="2018-01" db="EMBL/GenBank/DDBJ databases">
        <title>Draft genome sequence of Nonomuraea sp. KC333.</title>
        <authorList>
            <person name="Sahin N."/>
            <person name="Saygin H."/>
            <person name="Ay H."/>
        </authorList>
    </citation>
    <scope>NUCLEOTIDE SEQUENCE [LARGE SCALE GENOMIC DNA]</scope>
    <source>
        <strain evidence="1 2">KC333</strain>
    </source>
</reference>
<gene>
    <name evidence="1" type="ORF">C1J01_04820</name>
</gene>
<comment type="caution">
    <text evidence="1">The sequence shown here is derived from an EMBL/GenBank/DDBJ whole genome shotgun (WGS) entry which is preliminary data.</text>
</comment>
<name>A0A2W2G5C1_9ACTN</name>
<dbReference type="AlphaFoldDB" id="A0A2W2G5C1"/>
<protein>
    <submittedName>
        <fullName evidence="1">Uncharacterized protein</fullName>
    </submittedName>
</protein>
<dbReference type="EMBL" id="POUD01000011">
    <property type="protein sequence ID" value="PZG22094.1"/>
    <property type="molecule type" value="Genomic_DNA"/>
</dbReference>
<sequence>MYEGFLQVAVADAAAGTTPAIVAVATADATASILPAPRRRFAVPFSRSCMEPTAFLLIGNVVGDKTGASVRS</sequence>
<organism evidence="1 2">
    <name type="scientific">Nonomuraea aridisoli</name>
    <dbReference type="NCBI Taxonomy" id="2070368"/>
    <lineage>
        <taxon>Bacteria</taxon>
        <taxon>Bacillati</taxon>
        <taxon>Actinomycetota</taxon>
        <taxon>Actinomycetes</taxon>
        <taxon>Streptosporangiales</taxon>
        <taxon>Streptosporangiaceae</taxon>
        <taxon>Nonomuraea</taxon>
    </lineage>
</organism>
<keyword evidence="2" id="KW-1185">Reference proteome</keyword>
<evidence type="ECO:0000313" key="1">
    <source>
        <dbReference type="EMBL" id="PZG22094.1"/>
    </source>
</evidence>